<comment type="caution">
    <text evidence="2">The sequence shown here is derived from an EMBL/GenBank/DDBJ whole genome shotgun (WGS) entry which is preliminary data.</text>
</comment>
<reference evidence="2 3" key="1">
    <citation type="submission" date="2019-06" db="EMBL/GenBank/DDBJ databases">
        <title>Draft genome sequence of Actinomyces johnsonii CCUG 34287T.</title>
        <authorList>
            <person name="Salva-Serra F."/>
            <person name="Cardew S."/>
            <person name="Moore E."/>
        </authorList>
    </citation>
    <scope>NUCLEOTIDE SEQUENCE [LARGE SCALE GENOMIC DNA]</scope>
    <source>
        <strain evidence="2 3">CCUG 34287</strain>
    </source>
</reference>
<dbReference type="InterPro" id="IPR002560">
    <property type="entry name" value="Transposase_DDE"/>
</dbReference>
<organism evidence="2 3">
    <name type="scientific">Actinomyces johnsonii</name>
    <dbReference type="NCBI Taxonomy" id="544581"/>
    <lineage>
        <taxon>Bacteria</taxon>
        <taxon>Bacillati</taxon>
        <taxon>Actinomycetota</taxon>
        <taxon>Actinomycetes</taxon>
        <taxon>Actinomycetales</taxon>
        <taxon>Actinomycetaceae</taxon>
        <taxon>Actinomyces</taxon>
    </lineage>
</organism>
<dbReference type="RefSeq" id="WP_141424913.1">
    <property type="nucleotide sequence ID" value="NZ_JASPFB010000013.1"/>
</dbReference>
<protein>
    <submittedName>
        <fullName evidence="2">Transposase</fullName>
    </submittedName>
</protein>
<gene>
    <name evidence="2" type="ORF">FK256_11950</name>
</gene>
<sequence length="56" mass="6304">MAYFDHPRTSNGPTEAVNGRLEHLCGIALGFRNLTHYTIRSLIHTGRLKDHLVTTT</sequence>
<evidence type="ECO:0000313" key="3">
    <source>
        <dbReference type="Proteomes" id="UP000319010"/>
    </source>
</evidence>
<dbReference type="AlphaFoldDB" id="A0A508A233"/>
<feature type="domain" description="Transposase IS204/IS1001/IS1096/IS1165 DDE" evidence="1">
    <location>
        <begin position="1"/>
        <end position="40"/>
    </location>
</feature>
<dbReference type="Proteomes" id="UP000319010">
    <property type="component" value="Unassembled WGS sequence"/>
</dbReference>
<dbReference type="EMBL" id="VICB01000020">
    <property type="protein sequence ID" value="TQD41948.1"/>
    <property type="molecule type" value="Genomic_DNA"/>
</dbReference>
<evidence type="ECO:0000313" key="2">
    <source>
        <dbReference type="EMBL" id="TQD41948.1"/>
    </source>
</evidence>
<accession>A0A508A233</accession>
<evidence type="ECO:0000259" key="1">
    <source>
        <dbReference type="Pfam" id="PF01610"/>
    </source>
</evidence>
<dbReference type="Pfam" id="PF01610">
    <property type="entry name" value="DDE_Tnp_ISL3"/>
    <property type="match status" value="1"/>
</dbReference>
<name>A0A508A233_9ACTO</name>
<proteinExistence type="predicted"/>